<dbReference type="SUPFAM" id="SSF52047">
    <property type="entry name" value="RNI-like"/>
    <property type="match status" value="1"/>
</dbReference>
<sequence>MFTKFELLPNEICIECFQYLTPADIFYSFDQLNYRLHTLIRSILLHINFQNIRKSIFDGFCHKIAKNPEIKSQIISLQLANKDACEQIQAFLSLVPLNELVHLRSLILINLNADIAKQIKIMLPFLTNLSYFSCTITDFGLSDILSAPQQYVDSMSIKQATSLTSIIISSCDANELYHIFKYAPMLRYLKINRFF</sequence>
<dbReference type="PROSITE" id="PS50181">
    <property type="entry name" value="FBOX"/>
    <property type="match status" value="1"/>
</dbReference>
<gene>
    <name evidence="2" type="ORF">BJG266_LOCUS35210</name>
    <name evidence="3" type="ORF">QVE165_LOCUS44040</name>
</gene>
<dbReference type="InterPro" id="IPR001810">
    <property type="entry name" value="F-box_dom"/>
</dbReference>
<accession>A0A815U1M5</accession>
<dbReference type="EMBL" id="CAJNOI010000861">
    <property type="protein sequence ID" value="CAF1355787.1"/>
    <property type="molecule type" value="Genomic_DNA"/>
</dbReference>
<organism evidence="3 4">
    <name type="scientific">Adineta steineri</name>
    <dbReference type="NCBI Taxonomy" id="433720"/>
    <lineage>
        <taxon>Eukaryota</taxon>
        <taxon>Metazoa</taxon>
        <taxon>Spiralia</taxon>
        <taxon>Gnathifera</taxon>
        <taxon>Rotifera</taxon>
        <taxon>Eurotatoria</taxon>
        <taxon>Bdelloidea</taxon>
        <taxon>Adinetida</taxon>
        <taxon>Adinetidae</taxon>
        <taxon>Adineta</taxon>
    </lineage>
</organism>
<dbReference type="EMBL" id="CAJNOM010000581">
    <property type="protein sequence ID" value="CAF1509750.1"/>
    <property type="molecule type" value="Genomic_DNA"/>
</dbReference>
<evidence type="ECO:0000313" key="3">
    <source>
        <dbReference type="EMBL" id="CAF1509750.1"/>
    </source>
</evidence>
<keyword evidence="4" id="KW-1185">Reference proteome</keyword>
<dbReference type="Proteomes" id="UP000663832">
    <property type="component" value="Unassembled WGS sequence"/>
</dbReference>
<evidence type="ECO:0000313" key="2">
    <source>
        <dbReference type="EMBL" id="CAF1355787.1"/>
    </source>
</evidence>
<dbReference type="Proteomes" id="UP000663877">
    <property type="component" value="Unassembled WGS sequence"/>
</dbReference>
<dbReference type="InterPro" id="IPR032675">
    <property type="entry name" value="LRR_dom_sf"/>
</dbReference>
<feature type="domain" description="F-box" evidence="1">
    <location>
        <begin position="2"/>
        <end position="52"/>
    </location>
</feature>
<protein>
    <recommendedName>
        <fullName evidence="1">F-box domain-containing protein</fullName>
    </recommendedName>
</protein>
<comment type="caution">
    <text evidence="3">The sequence shown here is derived from an EMBL/GenBank/DDBJ whole genome shotgun (WGS) entry which is preliminary data.</text>
</comment>
<reference evidence="3" key="1">
    <citation type="submission" date="2021-02" db="EMBL/GenBank/DDBJ databases">
        <authorList>
            <person name="Nowell W R."/>
        </authorList>
    </citation>
    <scope>NUCLEOTIDE SEQUENCE</scope>
</reference>
<dbReference type="OrthoDB" id="10041395at2759"/>
<name>A0A815U1M5_9BILA</name>
<dbReference type="AlphaFoldDB" id="A0A815U1M5"/>
<evidence type="ECO:0000313" key="4">
    <source>
        <dbReference type="Proteomes" id="UP000663832"/>
    </source>
</evidence>
<evidence type="ECO:0000259" key="1">
    <source>
        <dbReference type="PROSITE" id="PS50181"/>
    </source>
</evidence>
<dbReference type="Gene3D" id="3.80.10.10">
    <property type="entry name" value="Ribonuclease Inhibitor"/>
    <property type="match status" value="1"/>
</dbReference>
<proteinExistence type="predicted"/>